<proteinExistence type="predicted"/>
<dbReference type="Proteomes" id="UP000261082">
    <property type="component" value="Unassembled WGS sequence"/>
</dbReference>
<dbReference type="EMBL" id="QVID01000002">
    <property type="protein sequence ID" value="RFN57680.1"/>
    <property type="molecule type" value="Genomic_DNA"/>
</dbReference>
<dbReference type="PROSITE" id="PS51257">
    <property type="entry name" value="PROKAR_LIPOPROTEIN"/>
    <property type="match status" value="1"/>
</dbReference>
<evidence type="ECO:0000313" key="2">
    <source>
        <dbReference type="Proteomes" id="UP000261082"/>
    </source>
</evidence>
<gene>
    <name evidence="1" type="ORF">DZ858_10535</name>
</gene>
<dbReference type="AlphaFoldDB" id="A0A3E1Q6C7"/>
<dbReference type="OrthoDB" id="982433at2"/>
<reference evidence="1 2" key="1">
    <citation type="journal article" date="2007" name="Int. J. Syst. Evol. Microbiol.">
        <title>Marixanthomonas ophiurae gen. nov., sp. nov., a marine bacterium of the family Flavobacteriaceae isolated from a deep-sea brittle star.</title>
        <authorList>
            <person name="Romanenko L.A."/>
            <person name="Uchino M."/>
            <person name="Frolova G.M."/>
            <person name="Mikhailov V.V."/>
        </authorList>
    </citation>
    <scope>NUCLEOTIDE SEQUENCE [LARGE SCALE GENOMIC DNA]</scope>
    <source>
        <strain evidence="1 2">KMM 3046</strain>
    </source>
</reference>
<keyword evidence="2" id="KW-1185">Reference proteome</keyword>
<name>A0A3E1Q6C7_9FLAO</name>
<protein>
    <submittedName>
        <fullName evidence="1">Deoxyribose-phosphate aldolase</fullName>
    </submittedName>
</protein>
<dbReference type="RefSeq" id="WP_117159628.1">
    <property type="nucleotide sequence ID" value="NZ_QVID01000002.1"/>
</dbReference>
<comment type="caution">
    <text evidence="1">The sequence shown here is derived from an EMBL/GenBank/DDBJ whole genome shotgun (WGS) entry which is preliminary data.</text>
</comment>
<sequence>MKKLAFLLLLITIVSCKDSKTETNDATNSEENITAQTIIDKAIEKACDGNCDHAEVSFTFRDKVYKSKRLQGAYTFERITNDSTGLIRDELSNEGFIRSVNDIVLELADTTALKLSNSVNSVHYFAQLPYGLNAPAVQKQLIGKDTIKGEPYFEVKVTFTKEGGGTDHDDEFMYWIHQKNFTVDYLAYSYIVNEGGIRFREAYNPRVVEGIRFVDYKNYKAEDLNTPLSDLDDLFENHKLPLLSKIENKNIEVKLLNQ</sequence>
<dbReference type="InterPro" id="IPR045444">
    <property type="entry name" value="DUF6503"/>
</dbReference>
<evidence type="ECO:0000313" key="1">
    <source>
        <dbReference type="EMBL" id="RFN57680.1"/>
    </source>
</evidence>
<organism evidence="1 2">
    <name type="scientific">Marixanthomonas ophiurae</name>
    <dbReference type="NCBI Taxonomy" id="387659"/>
    <lineage>
        <taxon>Bacteria</taxon>
        <taxon>Pseudomonadati</taxon>
        <taxon>Bacteroidota</taxon>
        <taxon>Flavobacteriia</taxon>
        <taxon>Flavobacteriales</taxon>
        <taxon>Flavobacteriaceae</taxon>
        <taxon>Marixanthomonas</taxon>
    </lineage>
</organism>
<dbReference type="Pfam" id="PF20113">
    <property type="entry name" value="DUF6503"/>
    <property type="match status" value="1"/>
</dbReference>
<accession>A0A3E1Q6C7</accession>